<comment type="caution">
    <text evidence="2">The sequence shown here is derived from an EMBL/GenBank/DDBJ whole genome shotgun (WGS) entry which is preliminary data.</text>
</comment>
<dbReference type="AlphaFoldDB" id="A0AAN2PL27"/>
<feature type="transmembrane region" description="Helical" evidence="1">
    <location>
        <begin position="12"/>
        <end position="29"/>
    </location>
</feature>
<keyword evidence="3" id="KW-1185">Reference proteome</keyword>
<name>A0AAN2PL27_9BACI</name>
<evidence type="ECO:0000256" key="1">
    <source>
        <dbReference type="SAM" id="Phobius"/>
    </source>
</evidence>
<dbReference type="InterPro" id="IPR025143">
    <property type="entry name" value="DUF4083"/>
</dbReference>
<dbReference type="EMBL" id="CCXW01000001">
    <property type="protein sequence ID" value="CEG34414.1"/>
    <property type="molecule type" value="Genomic_DNA"/>
</dbReference>
<protein>
    <recommendedName>
        <fullName evidence="4">DUF4083 domain-containing protein</fullName>
    </recommendedName>
</protein>
<sequence length="59" mass="6988">MGFNIGDLVYQLIMFILLFGMIFAVYFFVRSLLARSNKTNSIEQKLDRVIELLEKDKRE</sequence>
<keyword evidence="1" id="KW-1133">Transmembrane helix</keyword>
<dbReference type="Pfam" id="PF13314">
    <property type="entry name" value="DUF4083"/>
    <property type="match status" value="1"/>
</dbReference>
<dbReference type="Proteomes" id="UP000182110">
    <property type="component" value="Unassembled WGS sequence"/>
</dbReference>
<keyword evidence="1" id="KW-0472">Membrane</keyword>
<proteinExistence type="predicted"/>
<reference evidence="2 3" key="1">
    <citation type="journal article" date="2014" name="Genome Announc.">
        <title>Genome Sequence of Bacillus simplex Strain P558, Isolated from a Human Fecal Sample.</title>
        <authorList>
            <person name="Croce O."/>
            <person name="Hugon P."/>
            <person name="Lagier J.C."/>
            <person name="Bibi F."/>
            <person name="Robert C."/>
            <person name="Azhar E.I."/>
            <person name="Raoult D."/>
            <person name="Fournier P.E."/>
        </authorList>
    </citation>
    <scope>NUCLEOTIDE SEQUENCE [LARGE SCALE GENOMIC DNA]</scope>
    <source>
        <strain evidence="2 3">P558</strain>
    </source>
</reference>
<organism evidence="2 3">
    <name type="scientific">Peribacillus simplex</name>
    <dbReference type="NCBI Taxonomy" id="1478"/>
    <lineage>
        <taxon>Bacteria</taxon>
        <taxon>Bacillati</taxon>
        <taxon>Bacillota</taxon>
        <taxon>Bacilli</taxon>
        <taxon>Bacillales</taxon>
        <taxon>Bacillaceae</taxon>
        <taxon>Peribacillus</taxon>
    </lineage>
</organism>
<evidence type="ECO:0000313" key="3">
    <source>
        <dbReference type="Proteomes" id="UP000182110"/>
    </source>
</evidence>
<keyword evidence="1" id="KW-0812">Transmembrane</keyword>
<accession>A0AAN2PL27</accession>
<evidence type="ECO:0000313" key="2">
    <source>
        <dbReference type="EMBL" id="CEG34414.1"/>
    </source>
</evidence>
<gene>
    <name evidence="2" type="ORF">BN1180_04616</name>
</gene>
<evidence type="ECO:0008006" key="4">
    <source>
        <dbReference type="Google" id="ProtNLM"/>
    </source>
</evidence>